<comment type="caution">
    <text evidence="3">The sequence shown here is derived from an EMBL/GenBank/DDBJ whole genome shotgun (WGS) entry which is preliminary data.</text>
</comment>
<dbReference type="InterPro" id="IPR025295">
    <property type="entry name" value="eCIS_core_dom"/>
</dbReference>
<accession>A0ABU2SW67</accession>
<feature type="region of interest" description="Disordered" evidence="1">
    <location>
        <begin position="159"/>
        <end position="222"/>
    </location>
</feature>
<feature type="compositionally biased region" description="Polar residues" evidence="1">
    <location>
        <begin position="209"/>
        <end position="218"/>
    </location>
</feature>
<sequence length="487" mass="51906">MHDRASSRVPKKTDASAGRTCPARAVAPAEALLALQRSAGNTAVVQMVRRAGASGAAQDRHGPGCGHGEECRPTARRSAVHDVLRGGGRPLDGRIRADMEARFGADFSDVRIHTDAAARASAAELGAVAYTSGSHIVAGLSGVDRHTLAHELTHVLQQRSGPVAGTDRGDGLRVSDPSDRFEREAEATARRVMSRAATTAPAAGRPSLQAAQTSTGTGDVQRMHHPAKIDDEVRRLVAQAEGGIDEYIADYDTWQVSRGNVKWLMANADLNDSFEHLENLVGAPQRRSKAELVAALEATIRADLTTTSSETMANARAAALAAKRKLVLGRTGDTGPWATYQQGKPQVGDRLSESSRMGRRLNTTKWSVPVNYAFMDGGIAERAAFKIVTSLGPQTEGMLIGGRLHVGNFWQEIEKLGDSALWDSGKSADEGGPQAMLGHEILQLIESGYRFYGRESAYAQGNARLVAVHPDRPAPAVGDKTQPLTLP</sequence>
<evidence type="ECO:0000313" key="3">
    <source>
        <dbReference type="EMBL" id="MDT0453186.1"/>
    </source>
</evidence>
<protein>
    <submittedName>
        <fullName evidence="3">DUF4157 domain-containing protein</fullName>
    </submittedName>
</protein>
<organism evidence="3 4">
    <name type="scientific">Streptomyces hesseae</name>
    <dbReference type="NCBI Taxonomy" id="3075519"/>
    <lineage>
        <taxon>Bacteria</taxon>
        <taxon>Bacillati</taxon>
        <taxon>Actinomycetota</taxon>
        <taxon>Actinomycetes</taxon>
        <taxon>Kitasatosporales</taxon>
        <taxon>Streptomycetaceae</taxon>
        <taxon>Streptomyces</taxon>
    </lineage>
</organism>
<feature type="compositionally biased region" description="Low complexity" evidence="1">
    <location>
        <begin position="190"/>
        <end position="207"/>
    </location>
</feature>
<name>A0ABU2SW67_9ACTN</name>
<evidence type="ECO:0000259" key="2">
    <source>
        <dbReference type="Pfam" id="PF13699"/>
    </source>
</evidence>
<dbReference type="EMBL" id="JAVRFI010000027">
    <property type="protein sequence ID" value="MDT0453186.1"/>
    <property type="molecule type" value="Genomic_DNA"/>
</dbReference>
<feature type="region of interest" description="Disordered" evidence="1">
    <location>
        <begin position="337"/>
        <end position="356"/>
    </location>
</feature>
<feature type="compositionally biased region" description="Basic and acidic residues" evidence="1">
    <location>
        <begin position="167"/>
        <end position="189"/>
    </location>
</feature>
<keyword evidence="4" id="KW-1185">Reference proteome</keyword>
<evidence type="ECO:0000313" key="4">
    <source>
        <dbReference type="Proteomes" id="UP001180531"/>
    </source>
</evidence>
<feature type="domain" description="eCIS core" evidence="2">
    <location>
        <begin position="90"/>
        <end position="161"/>
    </location>
</feature>
<dbReference type="Proteomes" id="UP001180531">
    <property type="component" value="Unassembled WGS sequence"/>
</dbReference>
<proteinExistence type="predicted"/>
<feature type="compositionally biased region" description="Basic and acidic residues" evidence="1">
    <location>
        <begin position="1"/>
        <end position="14"/>
    </location>
</feature>
<gene>
    <name evidence="3" type="ORF">RM609_29505</name>
</gene>
<evidence type="ECO:0000256" key="1">
    <source>
        <dbReference type="SAM" id="MobiDB-lite"/>
    </source>
</evidence>
<dbReference type="RefSeq" id="WP_311614829.1">
    <property type="nucleotide sequence ID" value="NZ_JAVRFI010000027.1"/>
</dbReference>
<dbReference type="Pfam" id="PF13699">
    <property type="entry name" value="eCIS_core"/>
    <property type="match status" value="1"/>
</dbReference>
<feature type="region of interest" description="Disordered" evidence="1">
    <location>
        <begin position="1"/>
        <end position="21"/>
    </location>
</feature>
<reference evidence="3" key="1">
    <citation type="submission" date="2024-05" db="EMBL/GenBank/DDBJ databases">
        <title>30 novel species of actinomycetes from the DSMZ collection.</title>
        <authorList>
            <person name="Nouioui I."/>
        </authorList>
    </citation>
    <scope>NUCLEOTIDE SEQUENCE</scope>
    <source>
        <strain evidence="3">DSM 40473</strain>
    </source>
</reference>